<dbReference type="STRING" id="762903.Pedsa_0097"/>
<keyword evidence="1" id="KW-0472">Membrane</keyword>
<proteinExistence type="predicted"/>
<evidence type="ECO:0000313" key="2">
    <source>
        <dbReference type="EMBL" id="ADY50683.1"/>
    </source>
</evidence>
<organism evidence="2 3">
    <name type="scientific">Pseudopedobacter saltans (strain ATCC 51119 / DSM 12145 / JCM 21818 / CCUG 39354 / LMG 10337 / NBRC 100064 / NCIMB 13643)</name>
    <name type="common">Pedobacter saltans</name>
    <dbReference type="NCBI Taxonomy" id="762903"/>
    <lineage>
        <taxon>Bacteria</taxon>
        <taxon>Pseudomonadati</taxon>
        <taxon>Bacteroidota</taxon>
        <taxon>Sphingobacteriia</taxon>
        <taxon>Sphingobacteriales</taxon>
        <taxon>Sphingobacteriaceae</taxon>
        <taxon>Pseudopedobacter</taxon>
    </lineage>
</organism>
<gene>
    <name evidence="2" type="ordered locus">Pedsa_0097</name>
</gene>
<dbReference type="AlphaFoldDB" id="F0SCU4"/>
<keyword evidence="3" id="KW-1185">Reference proteome</keyword>
<evidence type="ECO:0000313" key="3">
    <source>
        <dbReference type="Proteomes" id="UP000000310"/>
    </source>
</evidence>
<accession>F0SCU4</accession>
<keyword evidence="1" id="KW-0812">Transmembrane</keyword>
<name>F0SCU4_PSESL</name>
<dbReference type="KEGG" id="psn:Pedsa_0097"/>
<reference evidence="3" key="2">
    <citation type="submission" date="2011-02" db="EMBL/GenBank/DDBJ databases">
        <title>The complete genome of Pedobacter saltans DSM 12145.</title>
        <authorList>
            <consortium name="US DOE Joint Genome Institute (JGI-PGF)"/>
            <person name="Lucas S."/>
            <person name="Copeland A."/>
            <person name="Lapidus A."/>
            <person name="Bruce D."/>
            <person name="Goodwin L."/>
            <person name="Pitluck S."/>
            <person name="Kyrpides N."/>
            <person name="Mavromatis K."/>
            <person name="Pagani I."/>
            <person name="Ivanova N."/>
            <person name="Ovchinnikova G."/>
            <person name="Lu M."/>
            <person name="Detter J.C."/>
            <person name="Han C."/>
            <person name="Land M."/>
            <person name="Hauser L."/>
            <person name="Markowitz V."/>
            <person name="Cheng J.-F."/>
            <person name="Hugenholtz P."/>
            <person name="Woyke T."/>
            <person name="Wu D."/>
            <person name="Tindall B."/>
            <person name="Pomrenke H.G."/>
            <person name="Brambilla E."/>
            <person name="Klenk H.-P."/>
            <person name="Eisen J.A."/>
        </authorList>
    </citation>
    <scope>NUCLEOTIDE SEQUENCE [LARGE SCALE GENOMIC DNA]</scope>
    <source>
        <strain evidence="3">ATCC 51119 / DSM 12145 / JCM 21818 / LMG 10337 / NBRC 100064 / NCIMB 13643</strain>
    </source>
</reference>
<dbReference type="Proteomes" id="UP000000310">
    <property type="component" value="Chromosome"/>
</dbReference>
<dbReference type="Pfam" id="PF20365">
    <property type="entry name" value="DUF6660"/>
    <property type="match status" value="1"/>
</dbReference>
<dbReference type="EMBL" id="CP002545">
    <property type="protein sequence ID" value="ADY50683.1"/>
    <property type="molecule type" value="Genomic_DNA"/>
</dbReference>
<feature type="transmembrane region" description="Helical" evidence="1">
    <location>
        <begin position="16"/>
        <end position="40"/>
    </location>
</feature>
<sequence length="129" mass="14961">MESKHQLNLQLRCMKYFYIFVLMRWIATIFLFYFTVLFAVPCSDAKNSCEDAKPIAKEQAHNHGGDHDDNCTPFCQCTCCSVSVDTFVFISHKFDIPVQLFSTKKTEIRDISFTSNYLDNIWQPPKSKA</sequence>
<keyword evidence="1" id="KW-1133">Transmembrane helix</keyword>
<protein>
    <submittedName>
        <fullName evidence="2">Uncharacterized protein</fullName>
    </submittedName>
</protein>
<dbReference type="InterPro" id="IPR046601">
    <property type="entry name" value="DUF6660"/>
</dbReference>
<reference evidence="2 3" key="1">
    <citation type="journal article" date="2011" name="Stand. Genomic Sci.">
        <title>Complete genome sequence of the gliding, heparinolytic Pedobacter saltans type strain (113).</title>
        <authorList>
            <person name="Liolios K."/>
            <person name="Sikorski J."/>
            <person name="Lu M."/>
            <person name="Nolan M."/>
            <person name="Lapidus A."/>
            <person name="Lucas S."/>
            <person name="Hammon N."/>
            <person name="Deshpande S."/>
            <person name="Cheng J.F."/>
            <person name="Tapia R."/>
            <person name="Han C."/>
            <person name="Goodwin L."/>
            <person name="Pitluck S."/>
            <person name="Huntemann M."/>
            <person name="Ivanova N."/>
            <person name="Pagani I."/>
            <person name="Mavromatis K."/>
            <person name="Ovchinikova G."/>
            <person name="Pati A."/>
            <person name="Chen A."/>
            <person name="Palaniappan K."/>
            <person name="Land M."/>
            <person name="Hauser L."/>
            <person name="Brambilla E.M."/>
            <person name="Kotsyurbenko O."/>
            <person name="Rohde M."/>
            <person name="Tindall B.J."/>
            <person name="Abt B."/>
            <person name="Goker M."/>
            <person name="Detter J.C."/>
            <person name="Woyke T."/>
            <person name="Bristow J."/>
            <person name="Eisen J.A."/>
            <person name="Markowitz V."/>
            <person name="Hugenholtz P."/>
            <person name="Klenk H.P."/>
            <person name="Kyrpides N.C."/>
        </authorList>
    </citation>
    <scope>NUCLEOTIDE SEQUENCE [LARGE SCALE GENOMIC DNA]</scope>
    <source>
        <strain evidence="3">ATCC 51119 / DSM 12145 / JCM 21818 / LMG 10337 / NBRC 100064 / NCIMB 13643</strain>
    </source>
</reference>
<evidence type="ECO:0000256" key="1">
    <source>
        <dbReference type="SAM" id="Phobius"/>
    </source>
</evidence>
<dbReference type="HOGENOM" id="CLU_151876_1_1_10"/>